<dbReference type="NCBIfam" id="TIGR00661">
    <property type="entry name" value="MJ1255"/>
    <property type="match status" value="1"/>
</dbReference>
<dbReference type="Proteomes" id="UP000259273">
    <property type="component" value="Unassembled WGS sequence"/>
</dbReference>
<protein>
    <recommendedName>
        <fullName evidence="4">Glycosyltransferase</fullName>
    </recommendedName>
</protein>
<evidence type="ECO:0000256" key="1">
    <source>
        <dbReference type="SAM" id="MobiDB-lite"/>
    </source>
</evidence>
<gene>
    <name evidence="2" type="ORF">DCP75_06035</name>
</gene>
<dbReference type="Gene3D" id="3.40.50.2000">
    <property type="entry name" value="Glycogen Phosphorylase B"/>
    <property type="match status" value="1"/>
</dbReference>
<dbReference type="EMBL" id="DMND01000082">
    <property type="protein sequence ID" value="HAN27270.1"/>
    <property type="molecule type" value="Genomic_DNA"/>
</dbReference>
<evidence type="ECO:0008006" key="4">
    <source>
        <dbReference type="Google" id="ProtNLM"/>
    </source>
</evidence>
<name>A0A3C1KKN0_9GAMM</name>
<dbReference type="InterPro" id="IPR005262">
    <property type="entry name" value="MJ1255-like"/>
</dbReference>
<evidence type="ECO:0000313" key="3">
    <source>
        <dbReference type="Proteomes" id="UP000259273"/>
    </source>
</evidence>
<feature type="region of interest" description="Disordered" evidence="1">
    <location>
        <begin position="336"/>
        <end position="357"/>
    </location>
</feature>
<accession>A0A3C1KKN0</accession>
<dbReference type="AlphaFoldDB" id="A0A3C1KKN0"/>
<comment type="caution">
    <text evidence="2">The sequence shown here is derived from an EMBL/GenBank/DDBJ whole genome shotgun (WGS) entry which is preliminary data.</text>
</comment>
<dbReference type="Pfam" id="PF13528">
    <property type="entry name" value="Glyco_trans_1_3"/>
    <property type="match status" value="1"/>
</dbReference>
<dbReference type="STRING" id="1121937.GCA_000423125_02091"/>
<organism evidence="2 3">
    <name type="scientific">Haliea salexigens</name>
    <dbReference type="NCBI Taxonomy" id="287487"/>
    <lineage>
        <taxon>Bacteria</taxon>
        <taxon>Pseudomonadati</taxon>
        <taxon>Pseudomonadota</taxon>
        <taxon>Gammaproteobacteria</taxon>
        <taxon>Cellvibrionales</taxon>
        <taxon>Halieaceae</taxon>
        <taxon>Haliea</taxon>
    </lineage>
</organism>
<sequence>MRILYGVQATGNGHISRARAMAEAFRGLDVDVVWLFSGRAPEQLFDMAPFGNYLHRRGLTFATEDGRVRYRRTVSQNNLLQFRRDVRALPVQGFDLVVTDFEPIVARAGRRAGIPTIGIGHQYAFGGATPTPTGHWLARQIMQYFAPVDRGIGLHWHPYASNVLPPILDLPALDTRPQEHVVVYLPFEDAQRVIDVLQQLPQQRFELFGPGLPEATFGNVNQHPARVATFKQALASCAGVICNSGFELVSECLHWRKPVLTRPLQGQLEQLANAMALRQLGYASVAEELPPAALRTWLARPTPPPTLHFPDVAAVLARWLADGARGETGSLQRQLWGRTLQPRENSRPILGNQPAMG</sequence>
<reference evidence="2 3" key="1">
    <citation type="journal article" date="2018" name="Nat. Biotechnol.">
        <title>A standardized bacterial taxonomy based on genome phylogeny substantially revises the tree of life.</title>
        <authorList>
            <person name="Parks D.H."/>
            <person name="Chuvochina M."/>
            <person name="Waite D.W."/>
            <person name="Rinke C."/>
            <person name="Skarshewski A."/>
            <person name="Chaumeil P.A."/>
            <person name="Hugenholtz P."/>
        </authorList>
    </citation>
    <scope>NUCLEOTIDE SEQUENCE [LARGE SCALE GENOMIC DNA]</scope>
    <source>
        <strain evidence="2">UBA9158</strain>
    </source>
</reference>
<dbReference type="SUPFAM" id="SSF53756">
    <property type="entry name" value="UDP-Glycosyltransferase/glycogen phosphorylase"/>
    <property type="match status" value="1"/>
</dbReference>
<evidence type="ECO:0000313" key="2">
    <source>
        <dbReference type="EMBL" id="HAN27270.1"/>
    </source>
</evidence>
<proteinExistence type="predicted"/>